<keyword evidence="4" id="KW-1185">Reference proteome</keyword>
<comment type="similarity">
    <text evidence="1">Belongs to the carbon-nitrogen hydrolase superfamily. Nitrilase family.</text>
</comment>
<feature type="domain" description="CN hydrolase" evidence="2">
    <location>
        <begin position="2"/>
        <end position="272"/>
    </location>
</feature>
<dbReference type="PANTHER" id="PTHR46044">
    <property type="entry name" value="NITRILASE"/>
    <property type="match status" value="1"/>
</dbReference>
<dbReference type="GO" id="GO:0016787">
    <property type="term" value="F:hydrolase activity"/>
    <property type="evidence" value="ECO:0007669"/>
    <property type="project" value="UniProtKB-KW"/>
</dbReference>
<accession>A0ABY4E416</accession>
<dbReference type="Pfam" id="PF00795">
    <property type="entry name" value="CN_hydrolase"/>
    <property type="match status" value="1"/>
</dbReference>
<dbReference type="CDD" id="cd07564">
    <property type="entry name" value="nitrilases_CHs"/>
    <property type="match status" value="1"/>
</dbReference>
<evidence type="ECO:0000256" key="1">
    <source>
        <dbReference type="ARBA" id="ARBA00008129"/>
    </source>
</evidence>
<dbReference type="SUPFAM" id="SSF56317">
    <property type="entry name" value="Carbon-nitrogen hydrolase"/>
    <property type="match status" value="1"/>
</dbReference>
<sequence length="321" mass="34974">MTKVAVIQAAAIPFEPMLSVEKAGQILERVSAAQAQLAVFPEAYLGGYPKGSHFGSVVGTRHNDGRKLYQRYVAGAVSLDGPELALLAQKVSETNVHVVMGIIEKLGRTLYCTAVTLAPNKGIVGIHRKLMPTGLERLIWGFGDGSTMQTVDTPMGRIGNVICWENYMPALRQAMYAQGTEIYCTPTADDRPTWLSSMVHIALEGRVFVLSACQAIKLHEYPDYFQAQFDLDNIGADDYLMRGGSCIISPYGEVLAGPVFDAETELYADIDLAMTQQTNLDFDATGHYSRPDIFNLHVNTSARNAVDFSADAVPQTADTTL</sequence>
<reference evidence="3 4" key="1">
    <citation type="journal article" date="2022" name="Res Sq">
        <title>Evolution of multicellular longitudinally dividing oral cavity symbionts (Neisseriaceae).</title>
        <authorList>
            <person name="Nyongesa S."/>
            <person name="Weber P."/>
            <person name="Bernet E."/>
            <person name="Pullido F."/>
            <person name="Nieckarz M."/>
            <person name="Delaby M."/>
            <person name="Nieves C."/>
            <person name="Viehboeck T."/>
            <person name="Krause N."/>
            <person name="Rivera-Millot A."/>
            <person name="Nakamura A."/>
            <person name="Vischer N."/>
            <person name="VanNieuwenhze M."/>
            <person name="Brun Y."/>
            <person name="Cava F."/>
            <person name="Bulgheresi S."/>
            <person name="Veyrier F."/>
        </authorList>
    </citation>
    <scope>NUCLEOTIDE SEQUENCE [LARGE SCALE GENOMIC DNA]</scope>
    <source>
        <strain evidence="3 4">SN4</strain>
    </source>
</reference>
<evidence type="ECO:0000313" key="3">
    <source>
        <dbReference type="EMBL" id="UOO90073.1"/>
    </source>
</evidence>
<dbReference type="Gene3D" id="3.60.110.10">
    <property type="entry name" value="Carbon-nitrogen hydrolase"/>
    <property type="match status" value="1"/>
</dbReference>
<dbReference type="InterPro" id="IPR003010">
    <property type="entry name" value="C-N_Hydrolase"/>
</dbReference>
<dbReference type="EMBL" id="CP091511">
    <property type="protein sequence ID" value="UOO90073.1"/>
    <property type="molecule type" value="Genomic_DNA"/>
</dbReference>
<proteinExistence type="inferred from homology"/>
<name>A0ABY4E416_9NEIS</name>
<organism evidence="3 4">
    <name type="scientific">Vitreoscilla massiliensis</name>
    <dbReference type="NCBI Taxonomy" id="1689272"/>
    <lineage>
        <taxon>Bacteria</taxon>
        <taxon>Pseudomonadati</taxon>
        <taxon>Pseudomonadota</taxon>
        <taxon>Betaproteobacteria</taxon>
        <taxon>Neisseriales</taxon>
        <taxon>Neisseriaceae</taxon>
        <taxon>Vitreoscilla</taxon>
    </lineage>
</organism>
<dbReference type="Proteomes" id="UP000832011">
    <property type="component" value="Chromosome"/>
</dbReference>
<gene>
    <name evidence="3" type="ORF">LVJ82_03530</name>
</gene>
<dbReference type="InterPro" id="IPR044149">
    <property type="entry name" value="Nitrilases_CHs"/>
</dbReference>
<protein>
    <submittedName>
        <fullName evidence="3">Carbon-nitrogen hydrolase family protein</fullName>
    </submittedName>
</protein>
<evidence type="ECO:0000259" key="2">
    <source>
        <dbReference type="PROSITE" id="PS50263"/>
    </source>
</evidence>
<dbReference type="InterPro" id="IPR036526">
    <property type="entry name" value="C-N_Hydrolase_sf"/>
</dbReference>
<dbReference type="RefSeq" id="WP_058356028.1">
    <property type="nucleotide sequence ID" value="NZ_CABKVG010000008.1"/>
</dbReference>
<evidence type="ECO:0000313" key="4">
    <source>
        <dbReference type="Proteomes" id="UP000832011"/>
    </source>
</evidence>
<keyword evidence="3" id="KW-0378">Hydrolase</keyword>
<dbReference type="PANTHER" id="PTHR46044:SF1">
    <property type="entry name" value="CN HYDROLASE DOMAIN-CONTAINING PROTEIN"/>
    <property type="match status" value="1"/>
</dbReference>
<dbReference type="PROSITE" id="PS50263">
    <property type="entry name" value="CN_HYDROLASE"/>
    <property type="match status" value="1"/>
</dbReference>